<reference evidence="2 3" key="1">
    <citation type="submission" date="2019-09" db="EMBL/GenBank/DDBJ databases">
        <title>Complete genome sequence of Arachidicoccus sp. B3-10 isolated from apple orchard soil.</title>
        <authorList>
            <person name="Kim H.S."/>
            <person name="Han K.-I."/>
            <person name="Suh M.K."/>
            <person name="Lee K.C."/>
            <person name="Eom M.K."/>
            <person name="Kim J.-S."/>
            <person name="Kang S.W."/>
            <person name="Sin Y."/>
            <person name="Lee J.-S."/>
        </authorList>
    </citation>
    <scope>NUCLEOTIDE SEQUENCE [LARGE SCALE GENOMIC DNA]</scope>
    <source>
        <strain evidence="2 3">B3-10</strain>
    </source>
</reference>
<gene>
    <name evidence="2" type="ORF">E0W69_019365</name>
</gene>
<keyword evidence="3" id="KW-1185">Reference proteome</keyword>
<dbReference type="EMBL" id="CP044016">
    <property type="protein sequence ID" value="QES90719.1"/>
    <property type="molecule type" value="Genomic_DNA"/>
</dbReference>
<protein>
    <submittedName>
        <fullName evidence="2">DUF2891 domain-containing protein</fullName>
    </submittedName>
</protein>
<name>A0A5P2G8U0_9BACT</name>
<evidence type="ECO:0000256" key="1">
    <source>
        <dbReference type="SAM" id="SignalP"/>
    </source>
</evidence>
<feature type="chain" id="PRO_5024390230" evidence="1">
    <location>
        <begin position="23"/>
        <end position="376"/>
    </location>
</feature>
<organism evidence="2 3">
    <name type="scientific">Rhizosphaericola mali</name>
    <dbReference type="NCBI Taxonomy" id="2545455"/>
    <lineage>
        <taxon>Bacteria</taxon>
        <taxon>Pseudomonadati</taxon>
        <taxon>Bacteroidota</taxon>
        <taxon>Chitinophagia</taxon>
        <taxon>Chitinophagales</taxon>
        <taxon>Chitinophagaceae</taxon>
        <taxon>Rhizosphaericola</taxon>
    </lineage>
</organism>
<proteinExistence type="predicted"/>
<dbReference type="KEGG" id="arac:E0W69_019365"/>
<evidence type="ECO:0000313" key="2">
    <source>
        <dbReference type="EMBL" id="QES90719.1"/>
    </source>
</evidence>
<dbReference type="RefSeq" id="WP_131331704.1">
    <property type="nucleotide sequence ID" value="NZ_CP044016.1"/>
</dbReference>
<sequence>MQKTKTLLGLLCIILILGKLNAQTTDLDKIIIVSNDSTKVQLTAAGAEHFAQLVLNCATKEYPNKTSHTMEDDSRDISPKELHPAFYGCFDWHSCVHGHWMLVKLLKQFPNMASATKIKELLASDLNKNKIVVEAQYYDKYKIAKSYERPYGWGWILKLDQELVDWKSNPDAQVWHENLQPLVEKVKQLWSAFLPDQVYPDRSGMHSNTAFAMVLALDYARTVKDTAFENLLVKRAKDYYLNDKNIPANWEPNATDFLSPSLEEADLMRRILSKNDFQNWLNSFYNAAGWQRILQLPTIKNRSDYMLVHMDGLNLSRAWCLYGLAKQSNDPKNAMKLKKAAIKDLLTTLPYIASGNYGGEHWLGTFAVYALNIINE</sequence>
<keyword evidence="1" id="KW-0732">Signal</keyword>
<accession>A0A5P2G8U0</accession>
<dbReference type="Pfam" id="PF11199">
    <property type="entry name" value="DUF2891"/>
    <property type="match status" value="1"/>
</dbReference>
<feature type="signal peptide" evidence="1">
    <location>
        <begin position="1"/>
        <end position="22"/>
    </location>
</feature>
<evidence type="ECO:0000313" key="3">
    <source>
        <dbReference type="Proteomes" id="UP000292424"/>
    </source>
</evidence>
<dbReference type="InterPro" id="IPR021365">
    <property type="entry name" value="DUF2891"/>
</dbReference>
<dbReference type="OrthoDB" id="9779797at2"/>
<dbReference type="Proteomes" id="UP000292424">
    <property type="component" value="Chromosome"/>
</dbReference>
<dbReference type="AlphaFoldDB" id="A0A5P2G8U0"/>